<dbReference type="GO" id="GO:0043190">
    <property type="term" value="C:ATP-binding cassette (ABC) transporter complex"/>
    <property type="evidence" value="ECO:0007669"/>
    <property type="project" value="InterPro"/>
</dbReference>
<dbReference type="PANTHER" id="PTHR30133">
    <property type="entry name" value="CATIONIC AMINO ACID TRANSPORTER, MEMBRANE COMPONENT"/>
    <property type="match status" value="1"/>
</dbReference>
<accession>A0A9X3UHK4</accession>
<organism evidence="11 12">
    <name type="scientific">Hoeflea prorocentri</name>
    <dbReference type="NCBI Taxonomy" id="1922333"/>
    <lineage>
        <taxon>Bacteria</taxon>
        <taxon>Pseudomonadati</taxon>
        <taxon>Pseudomonadota</taxon>
        <taxon>Alphaproteobacteria</taxon>
        <taxon>Hyphomicrobiales</taxon>
        <taxon>Rhizobiaceae</taxon>
        <taxon>Hoeflea</taxon>
    </lineage>
</organism>
<keyword evidence="12" id="KW-1185">Reference proteome</keyword>
<dbReference type="RefSeq" id="WP_267988638.1">
    <property type="nucleotide sequence ID" value="NZ_JAPJZI010000001.1"/>
</dbReference>
<evidence type="ECO:0000256" key="1">
    <source>
        <dbReference type="ARBA" id="ARBA00004429"/>
    </source>
</evidence>
<dbReference type="SUPFAM" id="SSF161098">
    <property type="entry name" value="MetI-like"/>
    <property type="match status" value="1"/>
</dbReference>
<dbReference type="Pfam" id="PF00528">
    <property type="entry name" value="BPD_transp_1"/>
    <property type="match status" value="1"/>
</dbReference>
<keyword evidence="8 9" id="KW-0472">Membrane</keyword>
<evidence type="ECO:0000256" key="7">
    <source>
        <dbReference type="ARBA" id="ARBA00022989"/>
    </source>
</evidence>
<evidence type="ECO:0000256" key="9">
    <source>
        <dbReference type="RuleBase" id="RU363032"/>
    </source>
</evidence>
<feature type="transmembrane region" description="Helical" evidence="9">
    <location>
        <begin position="201"/>
        <end position="222"/>
    </location>
</feature>
<dbReference type="NCBIfam" id="TIGR01726">
    <property type="entry name" value="HEQRo_perm_3TM"/>
    <property type="match status" value="1"/>
</dbReference>
<keyword evidence="4" id="KW-1003">Cell membrane</keyword>
<dbReference type="GO" id="GO:0022857">
    <property type="term" value="F:transmembrane transporter activity"/>
    <property type="evidence" value="ECO:0007669"/>
    <property type="project" value="InterPro"/>
</dbReference>
<keyword evidence="6 9" id="KW-0812">Transmembrane</keyword>
<evidence type="ECO:0000256" key="8">
    <source>
        <dbReference type="ARBA" id="ARBA00023136"/>
    </source>
</evidence>
<evidence type="ECO:0000256" key="3">
    <source>
        <dbReference type="ARBA" id="ARBA00022448"/>
    </source>
</evidence>
<dbReference type="InterPro" id="IPR000515">
    <property type="entry name" value="MetI-like"/>
</dbReference>
<keyword evidence="3 9" id="KW-0813">Transport</keyword>
<name>A0A9X3UHK4_9HYPH</name>
<evidence type="ECO:0000313" key="12">
    <source>
        <dbReference type="Proteomes" id="UP001151234"/>
    </source>
</evidence>
<evidence type="ECO:0000313" key="11">
    <source>
        <dbReference type="EMBL" id="MDA5397169.1"/>
    </source>
</evidence>
<evidence type="ECO:0000256" key="6">
    <source>
        <dbReference type="ARBA" id="ARBA00022692"/>
    </source>
</evidence>
<dbReference type="InterPro" id="IPR035906">
    <property type="entry name" value="MetI-like_sf"/>
</dbReference>
<feature type="transmembrane region" description="Helical" evidence="9">
    <location>
        <begin position="97"/>
        <end position="117"/>
    </location>
</feature>
<feature type="transmembrane region" description="Helical" evidence="9">
    <location>
        <begin position="21"/>
        <end position="44"/>
    </location>
</feature>
<feature type="transmembrane region" description="Helical" evidence="9">
    <location>
        <begin position="64"/>
        <end position="85"/>
    </location>
</feature>
<dbReference type="Proteomes" id="UP001151234">
    <property type="component" value="Unassembled WGS sequence"/>
</dbReference>
<comment type="subcellular location">
    <subcellularLocation>
        <location evidence="1">Cell inner membrane</location>
        <topology evidence="1">Multi-pass membrane protein</topology>
    </subcellularLocation>
    <subcellularLocation>
        <location evidence="9">Cell membrane</location>
        <topology evidence="9">Multi-pass membrane protein</topology>
    </subcellularLocation>
</comment>
<comment type="similarity">
    <text evidence="2">Belongs to the binding-protein-dependent transport system permease family. HisMQ subfamily.</text>
</comment>
<dbReference type="InterPro" id="IPR051613">
    <property type="entry name" value="ABC_transp_permease_HisMQ"/>
</dbReference>
<evidence type="ECO:0000256" key="5">
    <source>
        <dbReference type="ARBA" id="ARBA00022519"/>
    </source>
</evidence>
<dbReference type="CDD" id="cd06261">
    <property type="entry name" value="TM_PBP2"/>
    <property type="match status" value="1"/>
</dbReference>
<evidence type="ECO:0000256" key="4">
    <source>
        <dbReference type="ARBA" id="ARBA00022475"/>
    </source>
</evidence>
<proteinExistence type="inferred from homology"/>
<comment type="caution">
    <text evidence="11">The sequence shown here is derived from an EMBL/GenBank/DDBJ whole genome shotgun (WGS) entry which is preliminary data.</text>
</comment>
<gene>
    <name evidence="11" type="ORF">OQ273_01180</name>
</gene>
<dbReference type="Gene3D" id="1.10.3720.10">
    <property type="entry name" value="MetI-like"/>
    <property type="match status" value="1"/>
</dbReference>
<keyword evidence="5" id="KW-0997">Cell inner membrane</keyword>
<protein>
    <submittedName>
        <fullName evidence="11">ABC transporter permease subunit</fullName>
    </submittedName>
</protein>
<dbReference type="AlphaFoldDB" id="A0A9X3UHK4"/>
<feature type="domain" description="ABC transmembrane type-1" evidence="10">
    <location>
        <begin position="22"/>
        <end position="222"/>
    </location>
</feature>
<evidence type="ECO:0000256" key="2">
    <source>
        <dbReference type="ARBA" id="ARBA00010072"/>
    </source>
</evidence>
<keyword evidence="7 9" id="KW-1133">Transmembrane helix</keyword>
<dbReference type="InterPro" id="IPR010065">
    <property type="entry name" value="AA_ABC_transptr_permease_3TM"/>
</dbReference>
<dbReference type="PROSITE" id="PS50928">
    <property type="entry name" value="ABC_TM1"/>
    <property type="match status" value="1"/>
</dbReference>
<dbReference type="EMBL" id="JAPJZI010000001">
    <property type="protein sequence ID" value="MDA5397169.1"/>
    <property type="molecule type" value="Genomic_DNA"/>
</dbReference>
<reference evidence="11" key="1">
    <citation type="submission" date="2022-11" db="EMBL/GenBank/DDBJ databases">
        <title>Draft genome sequence of Hoeflea poritis E7-10 and Hoeflea prorocentri PM5-8, separated from scleractinian coral Porites lutea and marine dinoflagellate.</title>
        <authorList>
            <person name="Zhang G."/>
            <person name="Wei Q."/>
            <person name="Cai L."/>
        </authorList>
    </citation>
    <scope>NUCLEOTIDE SEQUENCE</scope>
    <source>
        <strain evidence="11">PM5-8</strain>
    </source>
</reference>
<evidence type="ECO:0000259" key="10">
    <source>
        <dbReference type="PROSITE" id="PS50928"/>
    </source>
</evidence>
<sequence>MDYFELMGFGAGGWGPLMLKAAGMTVSIAVAGFTVGIFFGIIGAALKLSRDPVAMTIAETYTTIFRGIPELLIIYLFYFGGSLAFSNFLHLFGYQGFFSIPSFVIGSIAIGTVSGAYQTEVYRSAFLAIDRGQIEAARACGMKGFLILRRIIAPQVLRIALPGLGNVWQSALKETTLLSVTGLVELLRQASVGAGSTREPFAFYLTAGAIFLVITSISGWGFEKMEKHFSRSVRK</sequence>